<name>A0A1I3GBA6_SELRU</name>
<evidence type="ECO:0000313" key="6">
    <source>
        <dbReference type="Proteomes" id="UP000183639"/>
    </source>
</evidence>
<dbReference type="InterPro" id="IPR019826">
    <property type="entry name" value="Carboxylesterase_B_AS"/>
</dbReference>
<dbReference type="Gene3D" id="3.40.50.1820">
    <property type="entry name" value="alpha/beta hydrolase"/>
    <property type="match status" value="2"/>
</dbReference>
<dbReference type="Proteomes" id="UP000183639">
    <property type="component" value="Unassembled WGS sequence"/>
</dbReference>
<accession>A0A1I3GBA6</accession>
<sequence>MFDVTIAYRLGPFGFLHLSHLPDGKDYPDAQNLGLLDQLMALKWVHENIGSFGGDPRNVTIFGESAGAGSCTMLPLLRMSENQTLAGGKSYTYYFTPESSLPIVKSGHSIELASVFNHPEMTADTGRTLDQTFAKTMRKMWVQFAKTGNPSLSADLSPDGRAKVWPLYDLKQKQVMVFDENNIHPEREASRKIVDWDRTYFLTKYYVF</sequence>
<evidence type="ECO:0000256" key="2">
    <source>
        <dbReference type="ARBA" id="ARBA00022801"/>
    </source>
</evidence>
<dbReference type="SUPFAM" id="SSF53474">
    <property type="entry name" value="alpha/beta-Hydrolases"/>
    <property type="match status" value="1"/>
</dbReference>
<evidence type="ECO:0000259" key="4">
    <source>
        <dbReference type="Pfam" id="PF00135"/>
    </source>
</evidence>
<evidence type="ECO:0000256" key="3">
    <source>
        <dbReference type="RuleBase" id="RU361235"/>
    </source>
</evidence>
<organism evidence="5 6">
    <name type="scientific">Selenomonas ruminantium</name>
    <dbReference type="NCBI Taxonomy" id="971"/>
    <lineage>
        <taxon>Bacteria</taxon>
        <taxon>Bacillati</taxon>
        <taxon>Bacillota</taxon>
        <taxon>Negativicutes</taxon>
        <taxon>Selenomonadales</taxon>
        <taxon>Selenomonadaceae</taxon>
        <taxon>Selenomonas</taxon>
    </lineage>
</organism>
<dbReference type="PROSITE" id="PS00122">
    <property type="entry name" value="CARBOXYLESTERASE_B_1"/>
    <property type="match status" value="1"/>
</dbReference>
<gene>
    <name evidence="5" type="ORF">SAMN04487861_12130</name>
</gene>
<dbReference type="AlphaFoldDB" id="A0A1I3GBA6"/>
<comment type="similarity">
    <text evidence="1 3">Belongs to the type-B carboxylesterase/lipase family.</text>
</comment>
<evidence type="ECO:0000313" key="5">
    <source>
        <dbReference type="EMBL" id="SFI20694.1"/>
    </source>
</evidence>
<keyword evidence="2 3" id="KW-0378">Hydrolase</keyword>
<dbReference type="RefSeq" id="WP_075444888.1">
    <property type="nucleotide sequence ID" value="NZ_FOQK01000021.1"/>
</dbReference>
<dbReference type="OrthoDB" id="24847at2"/>
<dbReference type="EMBL" id="FOQK01000021">
    <property type="protein sequence ID" value="SFI20694.1"/>
    <property type="molecule type" value="Genomic_DNA"/>
</dbReference>
<protein>
    <recommendedName>
        <fullName evidence="3">Carboxylic ester hydrolase</fullName>
        <ecNumber evidence="3">3.1.1.-</ecNumber>
    </recommendedName>
</protein>
<dbReference type="GO" id="GO:0016787">
    <property type="term" value="F:hydrolase activity"/>
    <property type="evidence" value="ECO:0007669"/>
    <property type="project" value="UniProtKB-KW"/>
</dbReference>
<feature type="domain" description="Carboxylesterase type B" evidence="4">
    <location>
        <begin position="4"/>
        <end position="82"/>
    </location>
</feature>
<reference evidence="5 6" key="1">
    <citation type="submission" date="2016-10" db="EMBL/GenBank/DDBJ databases">
        <authorList>
            <person name="de Groot N.N."/>
        </authorList>
    </citation>
    <scope>NUCLEOTIDE SEQUENCE [LARGE SCALE GENOMIC DNA]</scope>
    <source>
        <strain evidence="5 6">Z108</strain>
    </source>
</reference>
<dbReference type="PANTHER" id="PTHR11559">
    <property type="entry name" value="CARBOXYLESTERASE"/>
    <property type="match status" value="1"/>
</dbReference>
<dbReference type="InterPro" id="IPR002018">
    <property type="entry name" value="CarbesteraseB"/>
</dbReference>
<evidence type="ECO:0000256" key="1">
    <source>
        <dbReference type="ARBA" id="ARBA00005964"/>
    </source>
</evidence>
<dbReference type="EC" id="3.1.1.-" evidence="3"/>
<proteinExistence type="inferred from homology"/>
<dbReference type="InterPro" id="IPR029058">
    <property type="entry name" value="AB_hydrolase_fold"/>
</dbReference>
<dbReference type="InterPro" id="IPR050309">
    <property type="entry name" value="Type-B_Carboxylest/Lipase"/>
</dbReference>
<dbReference type="Pfam" id="PF00135">
    <property type="entry name" value="COesterase"/>
    <property type="match status" value="1"/>
</dbReference>